<dbReference type="PROSITE" id="PS01186">
    <property type="entry name" value="EGF_2"/>
    <property type="match status" value="1"/>
</dbReference>
<evidence type="ECO:0000313" key="4">
    <source>
        <dbReference type="EMBL" id="KAK5581041.1"/>
    </source>
</evidence>
<evidence type="ECO:0000256" key="1">
    <source>
        <dbReference type="SAM" id="Phobius"/>
    </source>
</evidence>
<feature type="signal peptide" evidence="2">
    <location>
        <begin position="1"/>
        <end position="25"/>
    </location>
</feature>
<feature type="domain" description="EGF-like" evidence="3">
    <location>
        <begin position="1084"/>
        <end position="1095"/>
    </location>
</feature>
<dbReference type="InterPro" id="IPR000742">
    <property type="entry name" value="EGF"/>
</dbReference>
<keyword evidence="1" id="KW-0472">Membrane</keyword>
<proteinExistence type="predicted"/>
<feature type="transmembrane region" description="Helical" evidence="1">
    <location>
        <begin position="1374"/>
        <end position="1397"/>
    </location>
</feature>
<dbReference type="PANTHER" id="PTHR31378">
    <property type="entry name" value="EGF-LIKE DOMAIN-CONTAINING PROTEIN-RELATED-RELATED"/>
    <property type="match status" value="1"/>
</dbReference>
<gene>
    <name evidence="4" type="ORF">RB653_001069</name>
</gene>
<keyword evidence="1" id="KW-0812">Transmembrane</keyword>
<evidence type="ECO:0000256" key="2">
    <source>
        <dbReference type="SAM" id="SignalP"/>
    </source>
</evidence>
<protein>
    <recommendedName>
        <fullName evidence="3">EGF-like domain-containing protein</fullName>
    </recommendedName>
</protein>
<keyword evidence="5" id="KW-1185">Reference proteome</keyword>
<feature type="chain" id="PRO_5042964289" description="EGF-like domain-containing protein" evidence="2">
    <location>
        <begin position="26"/>
        <end position="1417"/>
    </location>
</feature>
<dbReference type="InterPro" id="IPR055463">
    <property type="entry name" value="DUF7035"/>
</dbReference>
<accession>A0AAN7YUX4</accession>
<dbReference type="InterPro" id="IPR055462">
    <property type="entry name" value="DUF7034"/>
</dbReference>
<dbReference type="Pfam" id="PF23034">
    <property type="entry name" value="DUF7035"/>
    <property type="match status" value="1"/>
</dbReference>
<name>A0AAN7YUX4_9MYCE</name>
<organism evidence="4 5">
    <name type="scientific">Dictyostelium firmibasis</name>
    <dbReference type="NCBI Taxonomy" id="79012"/>
    <lineage>
        <taxon>Eukaryota</taxon>
        <taxon>Amoebozoa</taxon>
        <taxon>Evosea</taxon>
        <taxon>Eumycetozoa</taxon>
        <taxon>Dictyostelia</taxon>
        <taxon>Dictyosteliales</taxon>
        <taxon>Dictyosteliaceae</taxon>
        <taxon>Dictyostelium</taxon>
    </lineage>
</organism>
<dbReference type="Proteomes" id="UP001344447">
    <property type="component" value="Unassembled WGS sequence"/>
</dbReference>
<dbReference type="Pfam" id="PF23033">
    <property type="entry name" value="DUF7034"/>
    <property type="match status" value="1"/>
</dbReference>
<reference evidence="4 5" key="1">
    <citation type="submission" date="2023-11" db="EMBL/GenBank/DDBJ databases">
        <title>Dfirmibasis_genome.</title>
        <authorList>
            <person name="Edelbroek B."/>
            <person name="Kjellin J."/>
            <person name="Jerlstrom-Hultqvist J."/>
            <person name="Soderbom F."/>
        </authorList>
    </citation>
    <scope>NUCLEOTIDE SEQUENCE [LARGE SCALE GENOMIC DNA]</scope>
    <source>
        <strain evidence="4 5">TNS-C-14</strain>
    </source>
</reference>
<sequence>MKGKINNLSILILFLFIFLFSKNHGQTLTVLSKNETFSRYLSTDNCFYVIDVLSSDNIMYVDGDTRIIWGYGSKINNISHTIYSLNIDTPQGYFPIIIGNGILNLTIDLNCYVVDSKTEIVVLPNYHSKRLSLAPYSMLLFKGLEYYIPFAPIKYYTIAPIAFNSFPIEGNLNDGSFTITLKLYENSSQNLPVYIDYNITSNYENTGFNISSVINKFPNVQRSEEVIEFGYKYSPLVTITIETKSDIDPAIAVYSIDEIDAKPIFSNLTHKTYIATIEYDFKGDSYFEVIIKNDEGYISLLDGSFKITEKKIEDVTFIGSPYQNDGLGISINPIFTSGINASSPYDFSEFIYSISDYSTIDTQLSWPYGFEKGSNDQYQLKFSILFPSNVISSSYFYLSTLEKTSPIYTQILNRNPDYLIEFTLNSFESIWLYEFKFLFKFGIDSSFQPGKIVINEKNYRQEYLIQSTYVPPPTQSPGVALGASASEDVVYEIVIDTVFYYPFNFLVFDRTGNSLNYFINDYTSINPIIQIEAPKKLKDIDIYSVSNIEYLFNDVDITNRSVSNIMYFNFPNQNVDPNRPMALVLMDAVSANNLKNTDDGNDLTGTSKIYYSKWNSTKKMFQIEFTIPANTQTGILPWFITFSSDFLISEGSVRRPSLLASSPIFTDSFNLDQTRLYSSFLKTSDQLYVKTNNFDGYGPIFTNITSTIKNDYVSWIIQISDPINGFSSGDITIRGETDSSTYNFHLTPSNALGSGDKWNADYELKIYINPSYCITQTYIITKVNLLDTLGNRASFSVSGLIIEPLENPFINYLDNSDINKVTYDCIKPISDSSGPELLSFNVIPGPTYQFNFSAFDLESGLKPNQRPIVYISTIEMQTLQCVSEIIFLNDTFANYSCSIDIPHGFGYTFAGQYIVSVYGFINNAGLYSGYSTETLNSLGFDCVFDCNYLEPRLLITDTSSFNENDSELWIFGGEFNIPIISYQNVSIVFSNGSKQTPSITNSLSSALLVSNIRPTNESFTVQVIFYDEFNQVLNKSNIFTVNPTKHIFITPNPIPIPDNPRVECMGSPVCGGEKNGYCSKSVGCVCYSPWVGLDCSSKVIIIPTPKPNESEPTSEIPILENGNSDNIDEYLYKSLVSVVSLRELDYKSKIINNYIFDRWNFTKINTYTNQYLTEILVSPSVSSNNQKTTTTINVTLQWFKDEKNISFANQPLNMKPSSIKYTIEISNYQFRSQLNQLQLVLSASFQSSNSDDICSSKEFGETSSIDNSNYLKIQVGDHSLYGRFIKRAIVDNLIKSIGNEILNQTTLFQNQTLLERSGSSDYSFIGITIPYYRTKIILDPDFSVLLDSGKVSKSDQNSICNSGSSKSGLSKAQLAGIIIGSVGFAIVVAISVTYHFMKNKKDSKFQNQMQNKLKEIK</sequence>
<keyword evidence="2" id="KW-0732">Signal</keyword>
<dbReference type="InterPro" id="IPR054484">
    <property type="entry name" value="ComC_SSD"/>
</dbReference>
<comment type="caution">
    <text evidence="4">The sequence shown here is derived from an EMBL/GenBank/DDBJ whole genome shotgun (WGS) entry which is preliminary data.</text>
</comment>
<evidence type="ECO:0000259" key="3">
    <source>
        <dbReference type="PROSITE" id="PS01186"/>
    </source>
</evidence>
<dbReference type="EMBL" id="JAVFKY010000002">
    <property type="protein sequence ID" value="KAK5581041.1"/>
    <property type="molecule type" value="Genomic_DNA"/>
</dbReference>
<dbReference type="Pfam" id="PF25820">
    <property type="entry name" value="DUF7949"/>
    <property type="match status" value="1"/>
</dbReference>
<keyword evidence="1" id="KW-1133">Transmembrane helix</keyword>
<dbReference type="PANTHER" id="PTHR31378:SF29">
    <property type="entry name" value="EGF-LIKE DOMAIN-CONTAINING PROTEIN-RELATED"/>
    <property type="match status" value="1"/>
</dbReference>
<evidence type="ECO:0000313" key="5">
    <source>
        <dbReference type="Proteomes" id="UP001344447"/>
    </source>
</evidence>
<dbReference type="InterPro" id="IPR057709">
    <property type="entry name" value="DUF7949"/>
</dbReference>
<dbReference type="Pfam" id="PF22933">
    <property type="entry name" value="ComC_SSD"/>
    <property type="match status" value="1"/>
</dbReference>